<dbReference type="EMBL" id="CP141615">
    <property type="protein sequence ID" value="WRP18759.1"/>
    <property type="molecule type" value="Genomic_DNA"/>
</dbReference>
<evidence type="ECO:0000313" key="2">
    <source>
        <dbReference type="Proteomes" id="UP001332192"/>
    </source>
</evidence>
<gene>
    <name evidence="1" type="ORF">U7230_07140</name>
</gene>
<protein>
    <submittedName>
        <fullName evidence="1">Uncharacterized protein</fullName>
    </submittedName>
</protein>
<sequence length="144" mass="15645">MRGRGAFLAAWRDLVAALALVTFAAAGLTALEVSDGSARHRVVLPCGASGEMDFVNSVTGSPVTIQFRVCGALYDFTVRTDAAAEEYYTAGLYELGRRLAGERARELSICSEVGVDVRLGTHRYQVRHGCLEVRSKWATRWFGG</sequence>
<name>A0ABZ1C0X8_9FIRM</name>
<dbReference type="RefSeq" id="WP_324718031.1">
    <property type="nucleotide sequence ID" value="NZ_CP141615.1"/>
</dbReference>
<evidence type="ECO:0000313" key="1">
    <source>
        <dbReference type="EMBL" id="WRP18759.1"/>
    </source>
</evidence>
<dbReference type="Proteomes" id="UP001332192">
    <property type="component" value="Chromosome"/>
</dbReference>
<organism evidence="1 2">
    <name type="scientific">Carboxydichorda subterranea</name>
    <dbReference type="NCBI Taxonomy" id="3109565"/>
    <lineage>
        <taxon>Bacteria</taxon>
        <taxon>Bacillati</taxon>
        <taxon>Bacillota</taxon>
        <taxon>Limnochordia</taxon>
        <taxon>Limnochordales</taxon>
        <taxon>Geochordaceae</taxon>
        <taxon>Carboxydichorda</taxon>
    </lineage>
</organism>
<accession>A0ABZ1C0X8</accession>
<reference evidence="1 2" key="1">
    <citation type="journal article" date="2024" name="Front. Microbiol.">
        <title>Novel thermophilic genera Geochorda gen. nov. and Carboxydochorda gen. nov. from the deep terrestrial subsurface reveal the ecophysiological diversity in the class Limnochordia.</title>
        <authorList>
            <person name="Karnachuk O.V."/>
            <person name="Lukina A.P."/>
            <person name="Avakyan M.R."/>
            <person name="Kadnikov V.V."/>
            <person name="Begmatov S."/>
            <person name="Beletsky A.V."/>
            <person name="Vlasova K.G."/>
            <person name="Novikov A.A."/>
            <person name="Shcherbakova V.A."/>
            <person name="Mardanov A.V."/>
            <person name="Ravin N.V."/>
        </authorList>
    </citation>
    <scope>NUCLEOTIDE SEQUENCE [LARGE SCALE GENOMIC DNA]</scope>
    <source>
        <strain evidence="1 2">L945</strain>
    </source>
</reference>
<proteinExistence type="predicted"/>
<keyword evidence="2" id="KW-1185">Reference proteome</keyword>